<feature type="transmembrane region" description="Helical" evidence="6">
    <location>
        <begin position="207"/>
        <end position="227"/>
    </location>
</feature>
<dbReference type="InterPro" id="IPR036259">
    <property type="entry name" value="MFS_trans_sf"/>
</dbReference>
<dbReference type="Gene3D" id="1.20.1250.20">
    <property type="entry name" value="MFS general substrate transporter like domains"/>
    <property type="match status" value="2"/>
</dbReference>
<comment type="subcellular location">
    <subcellularLocation>
        <location evidence="1">Membrane</location>
        <topology evidence="1">Multi-pass membrane protein</topology>
    </subcellularLocation>
</comment>
<feature type="compositionally biased region" description="Basic and acidic residues" evidence="5">
    <location>
        <begin position="1"/>
        <end position="26"/>
    </location>
</feature>
<feature type="transmembrane region" description="Helical" evidence="6">
    <location>
        <begin position="176"/>
        <end position="200"/>
    </location>
</feature>
<evidence type="ECO:0000313" key="9">
    <source>
        <dbReference type="Proteomes" id="UP000799772"/>
    </source>
</evidence>
<reference evidence="8" key="1">
    <citation type="journal article" date="2020" name="Stud. Mycol.">
        <title>101 Dothideomycetes genomes: a test case for predicting lifestyles and emergence of pathogens.</title>
        <authorList>
            <person name="Haridas S."/>
            <person name="Albert R."/>
            <person name="Binder M."/>
            <person name="Bloem J."/>
            <person name="Labutti K."/>
            <person name="Salamov A."/>
            <person name="Andreopoulos B."/>
            <person name="Baker S."/>
            <person name="Barry K."/>
            <person name="Bills G."/>
            <person name="Bluhm B."/>
            <person name="Cannon C."/>
            <person name="Castanera R."/>
            <person name="Culley D."/>
            <person name="Daum C."/>
            <person name="Ezra D."/>
            <person name="Gonzalez J."/>
            <person name="Henrissat B."/>
            <person name="Kuo A."/>
            <person name="Liang C."/>
            <person name="Lipzen A."/>
            <person name="Lutzoni F."/>
            <person name="Magnuson J."/>
            <person name="Mondo S."/>
            <person name="Nolan M."/>
            <person name="Ohm R."/>
            <person name="Pangilinan J."/>
            <person name="Park H.-J."/>
            <person name="Ramirez L."/>
            <person name="Alfaro M."/>
            <person name="Sun H."/>
            <person name="Tritt A."/>
            <person name="Yoshinaga Y."/>
            <person name="Zwiers L.-H."/>
            <person name="Turgeon B."/>
            <person name="Goodwin S."/>
            <person name="Spatafora J."/>
            <person name="Crous P."/>
            <person name="Grigoriev I."/>
        </authorList>
    </citation>
    <scope>NUCLEOTIDE SEQUENCE</scope>
    <source>
        <strain evidence="8">CBS 133067</strain>
    </source>
</reference>
<dbReference type="GO" id="GO:0022857">
    <property type="term" value="F:transmembrane transporter activity"/>
    <property type="evidence" value="ECO:0007669"/>
    <property type="project" value="InterPro"/>
</dbReference>
<dbReference type="PROSITE" id="PS50850">
    <property type="entry name" value="MFS"/>
    <property type="match status" value="1"/>
</dbReference>
<evidence type="ECO:0000256" key="3">
    <source>
        <dbReference type="ARBA" id="ARBA00022989"/>
    </source>
</evidence>
<evidence type="ECO:0000256" key="4">
    <source>
        <dbReference type="ARBA" id="ARBA00023136"/>
    </source>
</evidence>
<keyword evidence="4 6" id="KW-0472">Membrane</keyword>
<dbReference type="PANTHER" id="PTHR23502">
    <property type="entry name" value="MAJOR FACILITATOR SUPERFAMILY"/>
    <property type="match status" value="1"/>
</dbReference>
<feature type="transmembrane region" description="Helical" evidence="6">
    <location>
        <begin position="384"/>
        <end position="408"/>
    </location>
</feature>
<organism evidence="8 9">
    <name type="scientific">Rhizodiscina lignyota</name>
    <dbReference type="NCBI Taxonomy" id="1504668"/>
    <lineage>
        <taxon>Eukaryota</taxon>
        <taxon>Fungi</taxon>
        <taxon>Dikarya</taxon>
        <taxon>Ascomycota</taxon>
        <taxon>Pezizomycotina</taxon>
        <taxon>Dothideomycetes</taxon>
        <taxon>Pleosporomycetidae</taxon>
        <taxon>Aulographales</taxon>
        <taxon>Rhizodiscinaceae</taxon>
        <taxon>Rhizodiscina</taxon>
    </lineage>
</organism>
<dbReference type="InterPro" id="IPR020846">
    <property type="entry name" value="MFS_dom"/>
</dbReference>
<accession>A0A9P4M543</accession>
<feature type="transmembrane region" description="Helical" evidence="6">
    <location>
        <begin position="119"/>
        <end position="141"/>
    </location>
</feature>
<keyword evidence="3 6" id="KW-1133">Transmembrane helix</keyword>
<dbReference type="EMBL" id="ML978127">
    <property type="protein sequence ID" value="KAF2098381.1"/>
    <property type="molecule type" value="Genomic_DNA"/>
</dbReference>
<dbReference type="Proteomes" id="UP000799772">
    <property type="component" value="Unassembled WGS sequence"/>
</dbReference>
<keyword evidence="2 6" id="KW-0812">Transmembrane</keyword>
<feature type="domain" description="Major facilitator superfamily (MFS) profile" evidence="7">
    <location>
        <begin position="53"/>
        <end position="477"/>
    </location>
</feature>
<evidence type="ECO:0000313" key="8">
    <source>
        <dbReference type="EMBL" id="KAF2098381.1"/>
    </source>
</evidence>
<feature type="transmembrane region" description="Helical" evidence="6">
    <location>
        <begin position="358"/>
        <end position="378"/>
    </location>
</feature>
<feature type="transmembrane region" description="Helical" evidence="6">
    <location>
        <begin position="452"/>
        <end position="471"/>
    </location>
</feature>
<sequence length="489" mass="53900">MSEKIDTEKVDQVEEVHKGPRLKLDRNGIPLDPQPSDHEDDPLNWPYWGKVYIALMVSGLGFLAQMGSALINPAYVIMSKDLHITVEQASYCTTVYILFSGIFPMFIVPYSNVYGRRILYIFFTTIAVAAQIGSGAAATYGGVITGRVFYGIGGGIPLGIGAATICDLFTQGERGLYMGIYTLCVNNGPHLAPIIGGYIAQNLSWRWCFYIPGILQGGLLFILLFTFPETLFSRTDFSTLEGTSYISKLGWKGKIVDRRITLRDFITPYRMIKYWAVSLPSIYWMTANTYGSALFAVTGSHLAAELYHFNVAQTGLLMGVPLTIGCMIGEASAGWVSDLIINAYAKRNGGYRKPEIRLALLPGCLTLLAGVIAYGPCVEAKKPWITLAVCMGVAGFGLQTGATMVYTYTTDCYKPQSAEIGAVINLYKSVFAFNIGFYAVPFGEHSGWNISFPVLGMINGLTIFPLLWLWFRGEKIRDRQGIPHIHEDL</sequence>
<feature type="transmembrane region" description="Helical" evidence="6">
    <location>
        <begin position="89"/>
        <end position="107"/>
    </location>
</feature>
<name>A0A9P4M543_9PEZI</name>
<feature type="transmembrane region" description="Helical" evidence="6">
    <location>
        <begin position="51"/>
        <end position="77"/>
    </location>
</feature>
<feature type="transmembrane region" description="Helical" evidence="6">
    <location>
        <begin position="148"/>
        <end position="170"/>
    </location>
</feature>
<dbReference type="SUPFAM" id="SSF103473">
    <property type="entry name" value="MFS general substrate transporter"/>
    <property type="match status" value="1"/>
</dbReference>
<dbReference type="InterPro" id="IPR011701">
    <property type="entry name" value="MFS"/>
</dbReference>
<comment type="caution">
    <text evidence="8">The sequence shown here is derived from an EMBL/GenBank/DDBJ whole genome shotgun (WGS) entry which is preliminary data.</text>
</comment>
<dbReference type="GO" id="GO:0005886">
    <property type="term" value="C:plasma membrane"/>
    <property type="evidence" value="ECO:0007669"/>
    <property type="project" value="TreeGrafter"/>
</dbReference>
<proteinExistence type="predicted"/>
<evidence type="ECO:0000259" key="7">
    <source>
        <dbReference type="PROSITE" id="PS50850"/>
    </source>
</evidence>
<protein>
    <submittedName>
        <fullName evidence="8">MFS general substrate transporter</fullName>
    </submittedName>
</protein>
<keyword evidence="9" id="KW-1185">Reference proteome</keyword>
<evidence type="ECO:0000256" key="1">
    <source>
        <dbReference type="ARBA" id="ARBA00004141"/>
    </source>
</evidence>
<dbReference type="PANTHER" id="PTHR23502:SF181">
    <property type="entry name" value="MAJOR FACILITATOR SUPERFAMILY (MFS) PROFILE DOMAIN-CONTAINING PROTEIN"/>
    <property type="match status" value="1"/>
</dbReference>
<gene>
    <name evidence="8" type="ORF">NA57DRAFT_66692</name>
</gene>
<feature type="transmembrane region" description="Helical" evidence="6">
    <location>
        <begin position="420"/>
        <end position="440"/>
    </location>
</feature>
<feature type="region of interest" description="Disordered" evidence="5">
    <location>
        <begin position="1"/>
        <end position="38"/>
    </location>
</feature>
<evidence type="ECO:0000256" key="6">
    <source>
        <dbReference type="SAM" id="Phobius"/>
    </source>
</evidence>
<dbReference type="OrthoDB" id="2585655at2759"/>
<evidence type="ECO:0000256" key="2">
    <source>
        <dbReference type="ARBA" id="ARBA00022692"/>
    </source>
</evidence>
<dbReference type="AlphaFoldDB" id="A0A9P4M543"/>
<dbReference type="Pfam" id="PF07690">
    <property type="entry name" value="MFS_1"/>
    <property type="match status" value="1"/>
</dbReference>
<evidence type="ECO:0000256" key="5">
    <source>
        <dbReference type="SAM" id="MobiDB-lite"/>
    </source>
</evidence>
<feature type="transmembrane region" description="Helical" evidence="6">
    <location>
        <begin position="316"/>
        <end position="337"/>
    </location>
</feature>